<accession>F6F2R2</accession>
<organism evidence="1 2">
    <name type="scientific">Sphingobium chlorophenolicum L-1</name>
    <dbReference type="NCBI Taxonomy" id="690566"/>
    <lineage>
        <taxon>Bacteria</taxon>
        <taxon>Pseudomonadati</taxon>
        <taxon>Pseudomonadota</taxon>
        <taxon>Alphaproteobacteria</taxon>
        <taxon>Sphingomonadales</taxon>
        <taxon>Sphingomonadaceae</taxon>
        <taxon>Sphingobium</taxon>
    </lineage>
</organism>
<protein>
    <recommendedName>
        <fullName evidence="3">Helicase/UvrB N-terminal domain-containing protein</fullName>
    </recommendedName>
</protein>
<dbReference type="KEGG" id="sch:Sphch_3108"/>
<dbReference type="RefSeq" id="WP_013848954.1">
    <property type="nucleotide sequence ID" value="NC_015594.1"/>
</dbReference>
<dbReference type="Proteomes" id="UP000007150">
    <property type="component" value="Chromosome 2"/>
</dbReference>
<evidence type="ECO:0000313" key="1">
    <source>
        <dbReference type="EMBL" id="AEG50724.1"/>
    </source>
</evidence>
<gene>
    <name evidence="1" type="ORF">Sphch_3108</name>
</gene>
<name>F6F2R2_SPHCR</name>
<dbReference type="EMBL" id="CP002799">
    <property type="protein sequence ID" value="AEG50724.1"/>
    <property type="molecule type" value="Genomic_DNA"/>
</dbReference>
<dbReference type="HOGENOM" id="CLU_477057_0_0_5"/>
<sequence length="583" mass="64334">MNQSLYSKSSSNFDICKDILVKSLRDFGSSLTPAIEVSFDSLIRKMDEGFKGYLKPSFYLSSLDTGMGKSLCIKSFIKSLIISGSIKDAGILICLQTKAEIKTFIDDCRLNEEHFSVLVYNDPLNNEGRGETGREEAPVLFTTHKMVRSRSGMSFAGAKDFYYRGKPRNLRIWDESLLPADPVSFSIDTLASVASVLRPYENQFVGEMDSFLKTVGWHKADDAIMVPDKLGKWAAGILSSGGRGVEKLSDRQVNVLEQFGQCAGRELTLSISAKTGRSLSGVVSDLPADLAPAIILDASGRLKATYDLWEQRRGNLVRLRPAVNDYSNVTINLWKTKAGKDALEDADIGRAIFRQIAKVIEAKPDERWLIVSFKPNDSLDVLEEVEASMSVPVALEYVHWGRHCAVNDYADIRNIIIIGSWRYPQGAYKALYQAATGEPAGEDNKEAVSRISTSEFQANFLQAFMRGHGRRSISGKAGECTAYVVASKSPNPTPLIAKALPGCIINEWSPVPIGLTGQAKQIADHLLAQRAAGVRTMGKSALGSAVGIRYKQQLSTLFRAYRFQQWLEDNGIKMTHREFVLTA</sequence>
<evidence type="ECO:0000313" key="2">
    <source>
        <dbReference type="Proteomes" id="UP000007150"/>
    </source>
</evidence>
<dbReference type="AlphaFoldDB" id="F6F2R2"/>
<reference evidence="1 2" key="1">
    <citation type="submission" date="2011-05" db="EMBL/GenBank/DDBJ databases">
        <title>Complete sequence of chromosome 2 of Sphingobium chlorophenolicum L-1.</title>
        <authorList>
            <consortium name="US DOE Joint Genome Institute"/>
            <person name="Lucas S."/>
            <person name="Han J."/>
            <person name="Lapidus A."/>
            <person name="Cheng J.-F."/>
            <person name="Goodwin L."/>
            <person name="Pitluck S."/>
            <person name="Peters L."/>
            <person name="Daligault H."/>
            <person name="Han C."/>
            <person name="Tapia R."/>
            <person name="Land M."/>
            <person name="Hauser L."/>
            <person name="Kyrpides N."/>
            <person name="Ivanova N."/>
            <person name="Pagani I."/>
            <person name="Turner P."/>
            <person name="Copley S."/>
            <person name="Woyke T."/>
        </authorList>
    </citation>
    <scope>NUCLEOTIDE SEQUENCE [LARGE SCALE GENOMIC DNA]</scope>
    <source>
        <strain evidence="1 2">L-1</strain>
    </source>
</reference>
<keyword evidence="2" id="KW-1185">Reference proteome</keyword>
<evidence type="ECO:0008006" key="3">
    <source>
        <dbReference type="Google" id="ProtNLM"/>
    </source>
</evidence>
<proteinExistence type="predicted"/>